<dbReference type="OrthoDB" id="9810596at2"/>
<gene>
    <name evidence="4" type="ORF">EAX61_08345</name>
</gene>
<accession>A0A3M0G2A0</accession>
<dbReference type="PROSITE" id="PS50005">
    <property type="entry name" value="TPR"/>
    <property type="match status" value="3"/>
</dbReference>
<keyword evidence="5" id="KW-1185">Reference proteome</keyword>
<keyword evidence="1" id="KW-0677">Repeat</keyword>
<evidence type="ECO:0000256" key="2">
    <source>
        <dbReference type="ARBA" id="ARBA00022803"/>
    </source>
</evidence>
<dbReference type="Gene3D" id="1.25.40.10">
    <property type="entry name" value="Tetratricopeptide repeat domain"/>
    <property type="match status" value="3"/>
</dbReference>
<keyword evidence="2 3" id="KW-0802">TPR repeat</keyword>
<comment type="caution">
    <text evidence="4">The sequence shown here is derived from an EMBL/GenBank/DDBJ whole genome shotgun (WGS) entry which is preliminary data.</text>
</comment>
<evidence type="ECO:0000313" key="4">
    <source>
        <dbReference type="EMBL" id="RMB59064.1"/>
    </source>
</evidence>
<proteinExistence type="predicted"/>
<dbReference type="EMBL" id="REFV01000007">
    <property type="protein sequence ID" value="RMB59064.1"/>
    <property type="molecule type" value="Genomic_DNA"/>
</dbReference>
<feature type="repeat" description="TPR" evidence="3">
    <location>
        <begin position="196"/>
        <end position="229"/>
    </location>
</feature>
<name>A0A3M0G2A0_9FLAO</name>
<reference evidence="4 5" key="1">
    <citation type="submission" date="2018-10" db="EMBL/GenBank/DDBJ databases">
        <title>Dokdonia luteus sp. nov., isolated from sea water.</title>
        <authorList>
            <person name="Zhou L.Y."/>
            <person name="Du Z.J."/>
        </authorList>
    </citation>
    <scope>NUCLEOTIDE SEQUENCE [LARGE SCALE GENOMIC DNA]</scope>
    <source>
        <strain evidence="4 5">SH27</strain>
    </source>
</reference>
<dbReference type="PANTHER" id="PTHR44943">
    <property type="entry name" value="CELLULOSE SYNTHASE OPERON PROTEIN C"/>
    <property type="match status" value="1"/>
</dbReference>
<dbReference type="RefSeq" id="WP_121917232.1">
    <property type="nucleotide sequence ID" value="NZ_REFV01000007.1"/>
</dbReference>
<sequence>MRYIFIILFGLIIYKAEAQSSALRVADSLAAVGNHSKAIATYSDIGIMNAPVALKIARSYKALGNDSKALQYYQSSLEQDKTQVIAATEYGRLLIATRKFKKGDSIFNSLSERYPGNPEFYYQRGRALKAMGPQIAVTNSDTIWNWSDDAFAKALKADSTHLKAMYEIGLGYVKNRTYDKLEKLAPKGLAIDPENIELLSLLAQSYSNKGWYSEAIDYFEKLIDLGQSTPFIHRKLGFAYAKDGFPQLAIEQYAILINEKGEDKNPEHHLALARLYQRTKDLDKGIRHAEIALFLMDQPLEDPYFTLATLHKLKEEYQLALENYQFAVRENPKNIAAHYGIAVAADNFYKDKKEVLRLYERFIELFKEDNRRQAKYYRDLAQYRVDILTQEVFMKADKGG</sequence>
<organism evidence="4 5">
    <name type="scientific">Dokdonia sinensis</name>
    <dbReference type="NCBI Taxonomy" id="2479847"/>
    <lineage>
        <taxon>Bacteria</taxon>
        <taxon>Pseudomonadati</taxon>
        <taxon>Bacteroidota</taxon>
        <taxon>Flavobacteriia</taxon>
        <taxon>Flavobacteriales</taxon>
        <taxon>Flavobacteriaceae</taxon>
        <taxon>Dokdonia</taxon>
    </lineage>
</organism>
<feature type="repeat" description="TPR" evidence="3">
    <location>
        <begin position="301"/>
        <end position="334"/>
    </location>
</feature>
<dbReference type="AlphaFoldDB" id="A0A3M0G2A0"/>
<dbReference type="PANTHER" id="PTHR44943:SF8">
    <property type="entry name" value="TPR REPEAT-CONTAINING PROTEIN MJ0263"/>
    <property type="match status" value="1"/>
</dbReference>
<dbReference type="Pfam" id="PF13181">
    <property type="entry name" value="TPR_8"/>
    <property type="match status" value="1"/>
</dbReference>
<dbReference type="SMART" id="SM00028">
    <property type="entry name" value="TPR"/>
    <property type="match status" value="4"/>
</dbReference>
<dbReference type="InterPro" id="IPR011990">
    <property type="entry name" value="TPR-like_helical_dom_sf"/>
</dbReference>
<feature type="repeat" description="TPR" evidence="3">
    <location>
        <begin position="50"/>
        <end position="83"/>
    </location>
</feature>
<evidence type="ECO:0000256" key="1">
    <source>
        <dbReference type="ARBA" id="ARBA00022737"/>
    </source>
</evidence>
<dbReference type="Pfam" id="PF13174">
    <property type="entry name" value="TPR_6"/>
    <property type="match status" value="1"/>
</dbReference>
<dbReference type="Proteomes" id="UP000281985">
    <property type="component" value="Unassembled WGS sequence"/>
</dbReference>
<dbReference type="InterPro" id="IPR051685">
    <property type="entry name" value="Ycf3/AcsC/BcsC/TPR_MFPF"/>
</dbReference>
<evidence type="ECO:0000313" key="5">
    <source>
        <dbReference type="Proteomes" id="UP000281985"/>
    </source>
</evidence>
<evidence type="ECO:0000256" key="3">
    <source>
        <dbReference type="PROSITE-ProRule" id="PRU00339"/>
    </source>
</evidence>
<dbReference type="InterPro" id="IPR019734">
    <property type="entry name" value="TPR_rpt"/>
</dbReference>
<dbReference type="SUPFAM" id="SSF48452">
    <property type="entry name" value="TPR-like"/>
    <property type="match status" value="1"/>
</dbReference>
<protein>
    <submittedName>
        <fullName evidence="4">Uncharacterized protein</fullName>
    </submittedName>
</protein>